<reference evidence="7" key="2">
    <citation type="journal article" date="2021" name="PeerJ">
        <title>Extensive microbial diversity within the chicken gut microbiome revealed by metagenomics and culture.</title>
        <authorList>
            <person name="Gilroy R."/>
            <person name="Ravi A."/>
            <person name="Getino M."/>
            <person name="Pursley I."/>
            <person name="Horton D.L."/>
            <person name="Alikhan N.F."/>
            <person name="Baker D."/>
            <person name="Gharbi K."/>
            <person name="Hall N."/>
            <person name="Watson M."/>
            <person name="Adriaenssens E.M."/>
            <person name="Foster-Nyarko E."/>
            <person name="Jarju S."/>
            <person name="Secka A."/>
            <person name="Antonio M."/>
            <person name="Oren A."/>
            <person name="Chaudhuri R.R."/>
            <person name="La Ragione R."/>
            <person name="Hildebrand F."/>
            <person name="Pallen M.J."/>
        </authorList>
    </citation>
    <scope>NUCLEOTIDE SEQUENCE</scope>
    <source>
        <strain evidence="7">13766</strain>
    </source>
</reference>
<dbReference type="EMBL" id="DVJN01000129">
    <property type="protein sequence ID" value="HIS92672.1"/>
    <property type="molecule type" value="Genomic_DNA"/>
</dbReference>
<evidence type="ECO:0000256" key="6">
    <source>
        <dbReference type="SAM" id="SignalP"/>
    </source>
</evidence>
<dbReference type="InterPro" id="IPR050490">
    <property type="entry name" value="Bact_solute-bd_prot1"/>
</dbReference>
<protein>
    <submittedName>
        <fullName evidence="7">Extracellular solute-binding protein</fullName>
    </submittedName>
</protein>
<keyword evidence="1" id="KW-1003">Cell membrane</keyword>
<dbReference type="SUPFAM" id="SSF53850">
    <property type="entry name" value="Periplasmic binding protein-like II"/>
    <property type="match status" value="1"/>
</dbReference>
<sequence>MHAIKRYLSATLAILLLVFAVSAFAEGEDPMAKYDEMITITTCRSIGDTVQTYIDKKDDVLTDNIWFNSYRDELGINVEYVWTAPSAQYEEKMNAQIAANDLPDFMNVNASQLKQLVDYGMAYDMTEIFEQYATPFTMEMMEADMNVALDQATFDGRLMALPQVAGNRDGANFWWIRFDWLENLGLEEPKTLDELVAVMYAFAQNDPDGNGENDTFGMGINKELFGSLGLGALCDGLGAYPDGWIEGESGIEYGSIQPEVKEALALVSQLYADGVLDREFIVKDSTKVNEDIIAGRIGLFSGQHAQAFYPLQDSVVADPEADWRAISIVSDDGSTPKTMIGGSAGSYYVVNVDCEHPEAVMKLYNYFYMKDPALSPDFDMHYHGRLDADPNSEITEWYQWAAINSAYPMQNLFIHRGVESYFEDGDESMKENYWVADNISGNENYLAGDITYWSTYAWSGAGDYSGEGRIDYYDLNGMFIQNAYTGANTDSMVLYNATLEQLRLDTFTRIITGDASIDEFDNYVEQWKALGGDMITQEVNEAA</sequence>
<organism evidence="7 8">
    <name type="scientific">Candidatus Alectryocaccomicrobium excrementavium</name>
    <dbReference type="NCBI Taxonomy" id="2840668"/>
    <lineage>
        <taxon>Bacteria</taxon>
        <taxon>Bacillati</taxon>
        <taxon>Bacillota</taxon>
        <taxon>Clostridia</taxon>
        <taxon>Candidatus Alectryocaccomicrobium</taxon>
    </lineage>
</organism>
<evidence type="ECO:0000256" key="4">
    <source>
        <dbReference type="ARBA" id="ARBA00023139"/>
    </source>
</evidence>
<accession>A0A9D1G0B7</accession>
<dbReference type="PANTHER" id="PTHR43649:SF33">
    <property type="entry name" value="POLYGALACTURONAN_RHAMNOGALACTURONAN-BINDING PROTEIN YTCQ"/>
    <property type="match status" value="1"/>
</dbReference>
<feature type="chain" id="PRO_5039374319" evidence="6">
    <location>
        <begin position="26"/>
        <end position="543"/>
    </location>
</feature>
<dbReference type="Gene3D" id="3.40.190.10">
    <property type="entry name" value="Periplasmic binding protein-like II"/>
    <property type="match status" value="3"/>
</dbReference>
<name>A0A9D1G0B7_9FIRM</name>
<evidence type="ECO:0000256" key="3">
    <source>
        <dbReference type="ARBA" id="ARBA00023136"/>
    </source>
</evidence>
<reference evidence="7" key="1">
    <citation type="submission" date="2020-10" db="EMBL/GenBank/DDBJ databases">
        <authorList>
            <person name="Gilroy R."/>
        </authorList>
    </citation>
    <scope>NUCLEOTIDE SEQUENCE</scope>
    <source>
        <strain evidence="7">13766</strain>
    </source>
</reference>
<dbReference type="InterPro" id="IPR006059">
    <property type="entry name" value="SBP"/>
</dbReference>
<keyword evidence="5" id="KW-0449">Lipoprotein</keyword>
<keyword evidence="2 6" id="KW-0732">Signal</keyword>
<dbReference type="AlphaFoldDB" id="A0A9D1G0B7"/>
<comment type="caution">
    <text evidence="7">The sequence shown here is derived from an EMBL/GenBank/DDBJ whole genome shotgun (WGS) entry which is preliminary data.</text>
</comment>
<dbReference type="Pfam" id="PF01547">
    <property type="entry name" value="SBP_bac_1"/>
    <property type="match status" value="1"/>
</dbReference>
<dbReference type="PANTHER" id="PTHR43649">
    <property type="entry name" value="ARABINOSE-BINDING PROTEIN-RELATED"/>
    <property type="match status" value="1"/>
</dbReference>
<evidence type="ECO:0000313" key="8">
    <source>
        <dbReference type="Proteomes" id="UP000824140"/>
    </source>
</evidence>
<evidence type="ECO:0000313" key="7">
    <source>
        <dbReference type="EMBL" id="HIS92672.1"/>
    </source>
</evidence>
<gene>
    <name evidence="7" type="ORF">IAA84_06590</name>
</gene>
<evidence type="ECO:0000256" key="2">
    <source>
        <dbReference type="ARBA" id="ARBA00022729"/>
    </source>
</evidence>
<keyword evidence="3" id="KW-0472">Membrane</keyword>
<proteinExistence type="predicted"/>
<keyword evidence="4" id="KW-0564">Palmitate</keyword>
<dbReference type="Proteomes" id="UP000824140">
    <property type="component" value="Unassembled WGS sequence"/>
</dbReference>
<feature type="signal peptide" evidence="6">
    <location>
        <begin position="1"/>
        <end position="25"/>
    </location>
</feature>
<evidence type="ECO:0000256" key="5">
    <source>
        <dbReference type="ARBA" id="ARBA00023288"/>
    </source>
</evidence>
<evidence type="ECO:0000256" key="1">
    <source>
        <dbReference type="ARBA" id="ARBA00022475"/>
    </source>
</evidence>